<evidence type="ECO:0008006" key="3">
    <source>
        <dbReference type="Google" id="ProtNLM"/>
    </source>
</evidence>
<protein>
    <recommendedName>
        <fullName evidence="3">Zinc finger PHD-type domain-containing protein</fullName>
    </recommendedName>
</protein>
<sequence length="499" mass="56442">MAELDPTDLYMRSRGDDWVYLCDDTHPTSYSGCVDDASAISEQEIAEFVRYSNPELFTKLEGVRLASSHLRSDDEETDAAAAEHDRAVVADSQYQKSLSQHDMTKAASTEESHWAVKEANLPPCTTSEEVEELDCTERFVVLDERYVFTLKYHTDTNATYHCSYSTCQHTMSIIPLGDIYGVYQASGGNSALHPDDPETVLFCQNCIQELLLLAEEGQAHEMPPQFVDGSCDRQSILNAAEKIHPCLTPKQSFFTYLPEAPTLEPGEGSNSVKGLRRHRQKQYEIDGVLRRLKEAHRVKILRQRHRRQMKHSELKIQTPSDIEPYRERYKKQGLEWSDRKDQADELILSKSSLAHHEVTLNVIDESFKDNDASSCYCRESNEVNAMVRCSSHPCMFGRIHLRCSGLTKMLEVSEKYMCHHCTGGDPVVFRRRGGRVSVKVESEEDRQQSDALISKACVTSLHENHDSSTKGNELGGVPKEFQSCSGWVAVNNSKPLPIR</sequence>
<comment type="caution">
    <text evidence="1">The sequence shown here is derived from an EMBL/GenBank/DDBJ whole genome shotgun (WGS) entry which is preliminary data.</text>
</comment>
<evidence type="ECO:0000313" key="2">
    <source>
        <dbReference type="Proteomes" id="UP001203852"/>
    </source>
</evidence>
<reference evidence="1" key="1">
    <citation type="journal article" date="2022" name="bioRxiv">
        <title>Deciphering the potential niche of two novel black yeast fungi from a biological soil crust based on their genomes, phenotypes, and melanin regulation.</title>
        <authorList>
            <consortium name="DOE Joint Genome Institute"/>
            <person name="Carr E.C."/>
            <person name="Barton Q."/>
            <person name="Grambo S."/>
            <person name="Sullivan M."/>
            <person name="Renfro C.M."/>
            <person name="Kuo A."/>
            <person name="Pangilinan J."/>
            <person name="Lipzen A."/>
            <person name="Keymanesh K."/>
            <person name="Savage E."/>
            <person name="Barry K."/>
            <person name="Grigoriev I.V."/>
            <person name="Riekhof W.R."/>
            <person name="Harris S.S."/>
        </authorList>
    </citation>
    <scope>NUCLEOTIDE SEQUENCE</scope>
    <source>
        <strain evidence="1">JF 03-4F</strain>
    </source>
</reference>
<organism evidence="1 2">
    <name type="scientific">Exophiala viscosa</name>
    <dbReference type="NCBI Taxonomy" id="2486360"/>
    <lineage>
        <taxon>Eukaryota</taxon>
        <taxon>Fungi</taxon>
        <taxon>Dikarya</taxon>
        <taxon>Ascomycota</taxon>
        <taxon>Pezizomycotina</taxon>
        <taxon>Eurotiomycetes</taxon>
        <taxon>Chaetothyriomycetidae</taxon>
        <taxon>Chaetothyriales</taxon>
        <taxon>Herpotrichiellaceae</taxon>
        <taxon>Exophiala</taxon>
    </lineage>
</organism>
<gene>
    <name evidence="1" type="ORF">EDD36DRAFT_422180</name>
</gene>
<proteinExistence type="predicted"/>
<dbReference type="AlphaFoldDB" id="A0AAN6DRF8"/>
<dbReference type="Gene3D" id="3.30.40.10">
    <property type="entry name" value="Zinc/RING finger domain, C3HC4 (zinc finger)"/>
    <property type="match status" value="1"/>
</dbReference>
<dbReference type="Proteomes" id="UP001203852">
    <property type="component" value="Unassembled WGS sequence"/>
</dbReference>
<dbReference type="InterPro" id="IPR013083">
    <property type="entry name" value="Znf_RING/FYVE/PHD"/>
</dbReference>
<dbReference type="SUPFAM" id="SSF57903">
    <property type="entry name" value="FYVE/PHD zinc finger"/>
    <property type="match status" value="1"/>
</dbReference>
<name>A0AAN6DRF8_9EURO</name>
<evidence type="ECO:0000313" key="1">
    <source>
        <dbReference type="EMBL" id="KAI1610113.1"/>
    </source>
</evidence>
<keyword evidence="2" id="KW-1185">Reference proteome</keyword>
<accession>A0AAN6DRF8</accession>
<dbReference type="EMBL" id="MU404359">
    <property type="protein sequence ID" value="KAI1610113.1"/>
    <property type="molecule type" value="Genomic_DNA"/>
</dbReference>
<dbReference type="InterPro" id="IPR011011">
    <property type="entry name" value="Znf_FYVE_PHD"/>
</dbReference>